<name>A0ACC2KSI5_PERAE</name>
<reference evidence="1 2" key="1">
    <citation type="journal article" date="2022" name="Hortic Res">
        <title>A haplotype resolved chromosomal level avocado genome allows analysis of novel avocado genes.</title>
        <authorList>
            <person name="Nath O."/>
            <person name="Fletcher S.J."/>
            <person name="Hayward A."/>
            <person name="Shaw L.M."/>
            <person name="Masouleh A.K."/>
            <person name="Furtado A."/>
            <person name="Henry R.J."/>
            <person name="Mitter N."/>
        </authorList>
    </citation>
    <scope>NUCLEOTIDE SEQUENCE [LARGE SCALE GENOMIC DNA]</scope>
    <source>
        <strain evidence="2">cv. Hass</strain>
    </source>
</reference>
<keyword evidence="2" id="KW-1185">Reference proteome</keyword>
<proteinExistence type="predicted"/>
<accession>A0ACC2KSI5</accession>
<dbReference type="EMBL" id="CM056819">
    <property type="protein sequence ID" value="KAJ8623811.1"/>
    <property type="molecule type" value="Genomic_DNA"/>
</dbReference>
<dbReference type="Proteomes" id="UP001234297">
    <property type="component" value="Chromosome 11"/>
</dbReference>
<sequence>MNPESSSFARCVRHPSQFFTGFCSSCLVERLSTFGSVQRSSKPSAIGRQKQVEQSLPSLESGNEPCEARARRTLLSLFRLDDSLDDKNTVKNNGWMDNDLVGANSSSETRVNGSRSNIKNDLGRQHFDSKTRVSSSLHASNVVRVDGYATKKNGSMEDESLKEKSVSFWLGSVFTRKVKKWRMGSAFGNCSTPQNWMGGKQSDITVDFRRRSCDHKMSCHSNKGVWEDPRHSWDGVMMGKVFAPAITGVGEAVDLNFETASEVEWHNSLMTHRRRVSLPEEAMLADPRLSIDGKDASTAYLAENLVSAESNHREHIGDVHSEEPPRGIATLNIRRSHGWSKVWNKSITSPFRYFIKKRENVLQRSLSESWRDRHGEKKMESVETDGGMHFHGSSSSGRTAQNQHILNKSKNVGNGHLQRQWTSALLFDSLEEQQKGYKQKKDENIKSEKDAFKDSDSFALPQEFFKQTFFLAKDLEFNGPP</sequence>
<protein>
    <submittedName>
        <fullName evidence="1">Uncharacterized protein</fullName>
    </submittedName>
</protein>
<organism evidence="1 2">
    <name type="scientific">Persea americana</name>
    <name type="common">Avocado</name>
    <dbReference type="NCBI Taxonomy" id="3435"/>
    <lineage>
        <taxon>Eukaryota</taxon>
        <taxon>Viridiplantae</taxon>
        <taxon>Streptophyta</taxon>
        <taxon>Embryophyta</taxon>
        <taxon>Tracheophyta</taxon>
        <taxon>Spermatophyta</taxon>
        <taxon>Magnoliopsida</taxon>
        <taxon>Magnoliidae</taxon>
        <taxon>Laurales</taxon>
        <taxon>Lauraceae</taxon>
        <taxon>Persea</taxon>
    </lineage>
</organism>
<comment type="caution">
    <text evidence="1">The sequence shown here is derived from an EMBL/GenBank/DDBJ whole genome shotgun (WGS) entry which is preliminary data.</text>
</comment>
<gene>
    <name evidence="1" type="ORF">MRB53_032341</name>
</gene>
<evidence type="ECO:0000313" key="1">
    <source>
        <dbReference type="EMBL" id="KAJ8623811.1"/>
    </source>
</evidence>
<evidence type="ECO:0000313" key="2">
    <source>
        <dbReference type="Proteomes" id="UP001234297"/>
    </source>
</evidence>